<evidence type="ECO:0000313" key="3">
    <source>
        <dbReference type="Proteomes" id="UP001054902"/>
    </source>
</evidence>
<dbReference type="Pfam" id="PF01928">
    <property type="entry name" value="CYTH"/>
    <property type="match status" value="1"/>
</dbReference>
<dbReference type="SUPFAM" id="SSF55154">
    <property type="entry name" value="CYTH-like phosphatases"/>
    <property type="match status" value="1"/>
</dbReference>
<dbReference type="EMBL" id="BLLK01000022">
    <property type="protein sequence ID" value="GFH47276.1"/>
    <property type="molecule type" value="Genomic_DNA"/>
</dbReference>
<gene>
    <name evidence="2" type="ORF">CTEN210_03751</name>
</gene>
<dbReference type="Proteomes" id="UP001054902">
    <property type="component" value="Unassembled WGS sequence"/>
</dbReference>
<dbReference type="InterPro" id="IPR023577">
    <property type="entry name" value="CYTH_domain"/>
</dbReference>
<dbReference type="InterPro" id="IPR033469">
    <property type="entry name" value="CYTH-like_dom_sf"/>
</dbReference>
<keyword evidence="3" id="KW-1185">Reference proteome</keyword>
<dbReference type="GO" id="GO:0000287">
    <property type="term" value="F:magnesium ion binding"/>
    <property type="evidence" value="ECO:0007669"/>
    <property type="project" value="TreeGrafter"/>
</dbReference>
<dbReference type="PANTHER" id="PTHR14586">
    <property type="entry name" value="THIAMINE-TRIPHOSPHATASE"/>
    <property type="match status" value="1"/>
</dbReference>
<feature type="domain" description="CYTH" evidence="1">
    <location>
        <begin position="6"/>
        <end position="225"/>
    </location>
</feature>
<accession>A0AAD3CJY5</accession>
<dbReference type="Gene3D" id="2.40.320.10">
    <property type="entry name" value="Hypothetical Protein Pfu-838710-001"/>
    <property type="match status" value="1"/>
</dbReference>
<name>A0AAD3CJY5_9STRA</name>
<comment type="caution">
    <text evidence="2">The sequence shown here is derived from an EMBL/GenBank/DDBJ whole genome shotgun (WGS) entry which is preliminary data.</text>
</comment>
<organism evidence="2 3">
    <name type="scientific">Chaetoceros tenuissimus</name>
    <dbReference type="NCBI Taxonomy" id="426638"/>
    <lineage>
        <taxon>Eukaryota</taxon>
        <taxon>Sar</taxon>
        <taxon>Stramenopiles</taxon>
        <taxon>Ochrophyta</taxon>
        <taxon>Bacillariophyta</taxon>
        <taxon>Coscinodiscophyceae</taxon>
        <taxon>Chaetocerotophycidae</taxon>
        <taxon>Chaetocerotales</taxon>
        <taxon>Chaetocerotaceae</taxon>
        <taxon>Chaetoceros</taxon>
    </lineage>
</organism>
<dbReference type="GO" id="GO:0042357">
    <property type="term" value="P:thiamine diphosphate metabolic process"/>
    <property type="evidence" value="ECO:0007669"/>
    <property type="project" value="TreeGrafter"/>
</dbReference>
<protein>
    <recommendedName>
        <fullName evidence="1">CYTH domain-containing protein</fullName>
    </recommendedName>
</protein>
<dbReference type="InterPro" id="IPR039582">
    <property type="entry name" value="THTPA"/>
</dbReference>
<proteinExistence type="predicted"/>
<sequence>MQKQKMLEVEQKFCTSNLDDVLQKLSELNFEPAKNEIKFMDWYFDHEELLLCTKDCWLRYRHMSSDPENGSWQLKKGRKSLQSKVTVYEELEGEEAIDVVKAILGDCSISRGTEKETCDSETMDGYEIPSIPISIAKYDLRPFARIETKRSTWKKVASSSSENIVVDLDGTDFGYTVGEVETVVHNDEDIEEAQKVVKGLIGDITGNEKDGAQALGKLETYLIANRPDVYEACISSGSMKKRYN</sequence>
<dbReference type="GO" id="GO:0050333">
    <property type="term" value="F:thiamine triphosphate phosphatase activity"/>
    <property type="evidence" value="ECO:0007669"/>
    <property type="project" value="InterPro"/>
</dbReference>
<dbReference type="AlphaFoldDB" id="A0AAD3CJY5"/>
<dbReference type="PROSITE" id="PS51707">
    <property type="entry name" value="CYTH"/>
    <property type="match status" value="1"/>
</dbReference>
<dbReference type="PANTHER" id="PTHR14586:SF1">
    <property type="entry name" value="THIAMINE-TRIPHOSPHATASE"/>
    <property type="match status" value="1"/>
</dbReference>
<evidence type="ECO:0000313" key="2">
    <source>
        <dbReference type="EMBL" id="GFH47276.1"/>
    </source>
</evidence>
<reference evidence="2 3" key="1">
    <citation type="journal article" date="2021" name="Sci. Rep.">
        <title>The genome of the diatom Chaetoceros tenuissimus carries an ancient integrated fragment of an extant virus.</title>
        <authorList>
            <person name="Hongo Y."/>
            <person name="Kimura K."/>
            <person name="Takaki Y."/>
            <person name="Yoshida Y."/>
            <person name="Baba S."/>
            <person name="Kobayashi G."/>
            <person name="Nagasaki K."/>
            <person name="Hano T."/>
            <person name="Tomaru Y."/>
        </authorList>
    </citation>
    <scope>NUCLEOTIDE SEQUENCE [LARGE SCALE GENOMIC DNA]</scope>
    <source>
        <strain evidence="2 3">NIES-3715</strain>
    </source>
</reference>
<evidence type="ECO:0000259" key="1">
    <source>
        <dbReference type="PROSITE" id="PS51707"/>
    </source>
</evidence>